<dbReference type="InterPro" id="IPR036188">
    <property type="entry name" value="FAD/NAD-bd_sf"/>
</dbReference>
<keyword evidence="2 3" id="KW-0274">FAD</keyword>
<dbReference type="Pfam" id="PF05199">
    <property type="entry name" value="GMC_oxred_C"/>
    <property type="match status" value="1"/>
</dbReference>
<dbReference type="InterPro" id="IPR000172">
    <property type="entry name" value="GMC_OxRdtase_N"/>
</dbReference>
<proteinExistence type="inferred from homology"/>
<dbReference type="InterPro" id="IPR007867">
    <property type="entry name" value="GMC_OxRtase_C"/>
</dbReference>
<feature type="region of interest" description="Disordered" evidence="4">
    <location>
        <begin position="633"/>
        <end position="659"/>
    </location>
</feature>
<dbReference type="Proteomes" id="UP000800094">
    <property type="component" value="Unassembled WGS sequence"/>
</dbReference>
<evidence type="ECO:0000259" key="5">
    <source>
        <dbReference type="PROSITE" id="PS00623"/>
    </source>
</evidence>
<evidence type="ECO:0000256" key="1">
    <source>
        <dbReference type="ARBA" id="ARBA00010790"/>
    </source>
</evidence>
<dbReference type="SUPFAM" id="SSF51905">
    <property type="entry name" value="FAD/NAD(P)-binding domain"/>
    <property type="match status" value="1"/>
</dbReference>
<evidence type="ECO:0000256" key="2">
    <source>
        <dbReference type="PIRSR" id="PIRSR000137-2"/>
    </source>
</evidence>
<evidence type="ECO:0000313" key="6">
    <source>
        <dbReference type="EMBL" id="KAF2255798.1"/>
    </source>
</evidence>
<dbReference type="OrthoDB" id="269227at2759"/>
<accession>A0A6A6IZY3</accession>
<keyword evidence="7" id="KW-1185">Reference proteome</keyword>
<dbReference type="PIRSF" id="PIRSF000137">
    <property type="entry name" value="Alcohol_oxidase"/>
    <property type="match status" value="1"/>
</dbReference>
<evidence type="ECO:0000256" key="4">
    <source>
        <dbReference type="SAM" id="MobiDB-lite"/>
    </source>
</evidence>
<dbReference type="PANTHER" id="PTHR11552:SF210">
    <property type="entry name" value="GLUCOSE-METHANOL-CHOLINE OXIDOREDUCTASE N-TERMINAL DOMAIN-CONTAINING PROTEIN-RELATED"/>
    <property type="match status" value="1"/>
</dbReference>
<comment type="cofactor">
    <cofactor evidence="2">
        <name>FAD</name>
        <dbReference type="ChEBI" id="CHEBI:57692"/>
    </cofactor>
</comment>
<dbReference type="GeneID" id="54584034"/>
<dbReference type="PANTHER" id="PTHR11552">
    <property type="entry name" value="GLUCOSE-METHANOL-CHOLINE GMC OXIDOREDUCTASE"/>
    <property type="match status" value="1"/>
</dbReference>
<reference evidence="6" key="1">
    <citation type="journal article" date="2020" name="Stud. Mycol.">
        <title>101 Dothideomycetes genomes: a test case for predicting lifestyles and emergence of pathogens.</title>
        <authorList>
            <person name="Haridas S."/>
            <person name="Albert R."/>
            <person name="Binder M."/>
            <person name="Bloem J."/>
            <person name="Labutti K."/>
            <person name="Salamov A."/>
            <person name="Andreopoulos B."/>
            <person name="Baker S."/>
            <person name="Barry K."/>
            <person name="Bills G."/>
            <person name="Bluhm B."/>
            <person name="Cannon C."/>
            <person name="Castanera R."/>
            <person name="Culley D."/>
            <person name="Daum C."/>
            <person name="Ezra D."/>
            <person name="Gonzalez J."/>
            <person name="Henrissat B."/>
            <person name="Kuo A."/>
            <person name="Liang C."/>
            <person name="Lipzen A."/>
            <person name="Lutzoni F."/>
            <person name="Magnuson J."/>
            <person name="Mondo S."/>
            <person name="Nolan M."/>
            <person name="Ohm R."/>
            <person name="Pangilinan J."/>
            <person name="Park H.-J."/>
            <person name="Ramirez L."/>
            <person name="Alfaro M."/>
            <person name="Sun H."/>
            <person name="Tritt A."/>
            <person name="Yoshinaga Y."/>
            <person name="Zwiers L.-H."/>
            <person name="Turgeon B."/>
            <person name="Goodwin S."/>
            <person name="Spatafora J."/>
            <person name="Crous P."/>
            <person name="Grigoriev I."/>
        </authorList>
    </citation>
    <scope>NUCLEOTIDE SEQUENCE</scope>
    <source>
        <strain evidence="6">CBS 122368</strain>
    </source>
</reference>
<comment type="similarity">
    <text evidence="1 3">Belongs to the GMC oxidoreductase family.</text>
</comment>
<dbReference type="EMBL" id="ML987189">
    <property type="protein sequence ID" value="KAF2255798.1"/>
    <property type="molecule type" value="Genomic_DNA"/>
</dbReference>
<evidence type="ECO:0000256" key="3">
    <source>
        <dbReference type="RuleBase" id="RU003968"/>
    </source>
</evidence>
<dbReference type="SUPFAM" id="SSF54373">
    <property type="entry name" value="FAD-linked reductases, C-terminal domain"/>
    <property type="match status" value="1"/>
</dbReference>
<keyword evidence="3" id="KW-0285">Flavoprotein</keyword>
<dbReference type="AlphaFoldDB" id="A0A6A6IZY3"/>
<dbReference type="RefSeq" id="XP_033690802.1">
    <property type="nucleotide sequence ID" value="XM_033830704.1"/>
</dbReference>
<dbReference type="Gene3D" id="3.30.560.10">
    <property type="entry name" value="Glucose Oxidase, domain 3"/>
    <property type="match status" value="1"/>
</dbReference>
<feature type="binding site" evidence="2">
    <location>
        <position position="101"/>
    </location>
    <ligand>
        <name>FAD</name>
        <dbReference type="ChEBI" id="CHEBI:57692"/>
    </ligand>
</feature>
<organism evidence="6 7">
    <name type="scientific">Trematosphaeria pertusa</name>
    <dbReference type="NCBI Taxonomy" id="390896"/>
    <lineage>
        <taxon>Eukaryota</taxon>
        <taxon>Fungi</taxon>
        <taxon>Dikarya</taxon>
        <taxon>Ascomycota</taxon>
        <taxon>Pezizomycotina</taxon>
        <taxon>Dothideomycetes</taxon>
        <taxon>Pleosporomycetidae</taxon>
        <taxon>Pleosporales</taxon>
        <taxon>Massarineae</taxon>
        <taxon>Trematosphaeriaceae</taxon>
        <taxon>Trematosphaeria</taxon>
    </lineage>
</organism>
<dbReference type="GO" id="GO:0050660">
    <property type="term" value="F:flavin adenine dinucleotide binding"/>
    <property type="evidence" value="ECO:0007669"/>
    <property type="project" value="InterPro"/>
</dbReference>
<sequence>MAPANSGPALCSLEEFLSQTYDYVIVGGGTAGLVVAARLTENPAVKVGVLEAGKNRMDDKQISTPCLYPSLIGRPEYDWCMSSIPQPNAGGKTYSMPRGKVLGGSSAINYLMYVRGSRKDYDSWAEIGNKGWGWDDLVPYFRKHQMLDIPDPAALPTDKQFMPHAAKESFHGSDGPIHTSFNDYYMSMEEDFCKAAYEVGGKTSTLNDAWSGDHMGFYSSLGAVDRSSDPGNRSYAATGYLRPNLDRKNLRVLTEAHATRILLDGERAVGVEFAHSGRLHHVKASRETVLSTGVIQTPQLLELSGIGDREVLRKAGVECVIENKTVGANFQDHVLGGMLFDLKEGVLSLDELHREEYAKAQQEIYEATHDGPYGSPGMLMGFVSYASIVGKEGVQRMIQEIQEKSLAKTPFEKAQEKVIVDQLADPTFANLQTFCIPCQLDVSAGSDQVQFFSKPPDGKNRVSLLICLEHPLSRGSVHISSSDPLKPPVIDPGYFRSECDAKILAAGLKWLDAVSKHPLVKKSLGERILPPPENSLETEEQRVEYVKNHISTQYHLIGTAAMGQVVDERLRVVGGNGRVVKGLRVVDASVFPGHVSGNIMATTYAVAEKGADLIKQDDVPSYDAANGYTSLPTTCPASPQAHATAMSTPPRPRLSVSSLRDPPGFDDALYSMRCCRGSSMKRGYLAWIQLPRGPPGAWRPALVGRAAEGKP</sequence>
<dbReference type="GO" id="GO:0016614">
    <property type="term" value="F:oxidoreductase activity, acting on CH-OH group of donors"/>
    <property type="evidence" value="ECO:0007669"/>
    <property type="project" value="InterPro"/>
</dbReference>
<evidence type="ECO:0000313" key="7">
    <source>
        <dbReference type="Proteomes" id="UP000800094"/>
    </source>
</evidence>
<name>A0A6A6IZY3_9PLEO</name>
<dbReference type="PROSITE" id="PS00623">
    <property type="entry name" value="GMC_OXRED_1"/>
    <property type="match status" value="1"/>
</dbReference>
<feature type="domain" description="Glucose-methanol-choline oxidoreductase N-terminal" evidence="5">
    <location>
        <begin position="99"/>
        <end position="122"/>
    </location>
</feature>
<dbReference type="Pfam" id="PF00732">
    <property type="entry name" value="GMC_oxred_N"/>
    <property type="match status" value="1"/>
</dbReference>
<gene>
    <name evidence="6" type="ORF">BU26DRAFT_526455</name>
</gene>
<dbReference type="InterPro" id="IPR012132">
    <property type="entry name" value="GMC_OxRdtase"/>
</dbReference>
<protein>
    <submittedName>
        <fullName evidence="6">GMC oxidoreductase</fullName>
    </submittedName>
</protein>
<dbReference type="Gene3D" id="3.50.50.60">
    <property type="entry name" value="FAD/NAD(P)-binding domain"/>
    <property type="match status" value="1"/>
</dbReference>